<comment type="caution">
    <text evidence="1">The sequence shown here is derived from an EMBL/GenBank/DDBJ whole genome shotgun (WGS) entry which is preliminary data.</text>
</comment>
<organism evidence="1">
    <name type="scientific">marine sediment metagenome</name>
    <dbReference type="NCBI Taxonomy" id="412755"/>
    <lineage>
        <taxon>unclassified sequences</taxon>
        <taxon>metagenomes</taxon>
        <taxon>ecological metagenomes</taxon>
    </lineage>
</organism>
<accession>A0A0F9PJT3</accession>
<sequence>MRVVTRPDFDGVVCAALLHEAEPIIEPVKWVSPDDMQKKRVQIYPGDIIANLPYHENCHLWFDHHYSNRLNHPFEGAFKIVPSAAGLVYDYYQGRFRRDYRELVAQTDKIDSANLLLDEILHPENHPYIYLSMTVSDRNPSDAPYWNHLVALLRNQPIEQVLADPRVVQRCQRFLQKNDSYKIDLRANTLLHGHVSVTDFRTLGKIPEGNRFLVYSLFPDAVAGVTIGFADETREKVMVKVGHSVLNQNCNVNVGKMLTQFEGGGHAGAGASCFHVDRANEYIPKIIDELLKNEKKMD</sequence>
<reference evidence="1" key="1">
    <citation type="journal article" date="2015" name="Nature">
        <title>Complex archaea that bridge the gap between prokaryotes and eukaryotes.</title>
        <authorList>
            <person name="Spang A."/>
            <person name="Saw J.H."/>
            <person name="Jorgensen S.L."/>
            <person name="Zaremba-Niedzwiedzka K."/>
            <person name="Martijn J."/>
            <person name="Lind A.E."/>
            <person name="van Eijk R."/>
            <person name="Schleper C."/>
            <person name="Guy L."/>
            <person name="Ettema T.J."/>
        </authorList>
    </citation>
    <scope>NUCLEOTIDE SEQUENCE</scope>
</reference>
<proteinExistence type="predicted"/>
<evidence type="ECO:0008006" key="2">
    <source>
        <dbReference type="Google" id="ProtNLM"/>
    </source>
</evidence>
<name>A0A0F9PJT3_9ZZZZ</name>
<dbReference type="EMBL" id="LAZR01002405">
    <property type="protein sequence ID" value="KKN30444.1"/>
    <property type="molecule type" value="Genomic_DNA"/>
</dbReference>
<protein>
    <recommendedName>
        <fullName evidence="2">DHHA1 domain-containing protein</fullName>
    </recommendedName>
</protein>
<gene>
    <name evidence="1" type="ORF">LCGC14_0833910</name>
</gene>
<evidence type="ECO:0000313" key="1">
    <source>
        <dbReference type="EMBL" id="KKN30444.1"/>
    </source>
</evidence>
<dbReference type="SUPFAM" id="SSF64182">
    <property type="entry name" value="DHH phosphoesterases"/>
    <property type="match status" value="1"/>
</dbReference>
<dbReference type="AlphaFoldDB" id="A0A0F9PJT3"/>
<dbReference type="InterPro" id="IPR038763">
    <property type="entry name" value="DHH_sf"/>
</dbReference>